<dbReference type="SUPFAM" id="SSF53613">
    <property type="entry name" value="Ribokinase-like"/>
    <property type="match status" value="1"/>
</dbReference>
<dbReference type="InterPro" id="IPR002173">
    <property type="entry name" value="Carboh/pur_kinase_PfkB_CS"/>
</dbReference>
<dbReference type="EMBL" id="JARPXM010000001">
    <property type="protein sequence ID" value="MDT2536633.1"/>
    <property type="molecule type" value="Genomic_DNA"/>
</dbReference>
<evidence type="ECO:0000313" key="5">
    <source>
        <dbReference type="EMBL" id="MDT2545375.1"/>
    </source>
</evidence>
<proteinExistence type="predicted"/>
<keyword evidence="1" id="KW-0808">Transferase</keyword>
<protein>
    <submittedName>
        <fullName evidence="5">PfkB family carbohydrate kinase</fullName>
    </submittedName>
</protein>
<evidence type="ECO:0000259" key="3">
    <source>
        <dbReference type="Pfam" id="PF00294"/>
    </source>
</evidence>
<dbReference type="GO" id="GO:0005829">
    <property type="term" value="C:cytosol"/>
    <property type="evidence" value="ECO:0007669"/>
    <property type="project" value="TreeGrafter"/>
</dbReference>
<dbReference type="PROSITE" id="PS00584">
    <property type="entry name" value="PFKB_KINASES_2"/>
    <property type="match status" value="1"/>
</dbReference>
<gene>
    <name evidence="5" type="ORF">P7D69_13575</name>
    <name evidence="4" type="ORF">P7D78_00730</name>
</gene>
<dbReference type="PANTHER" id="PTHR10584:SF157">
    <property type="entry name" value="SULFOFRUCTOSE KINASE"/>
    <property type="match status" value="1"/>
</dbReference>
<dbReference type="AlphaFoldDB" id="A0AAP5N5Z3"/>
<dbReference type="RefSeq" id="WP_070509624.1">
    <property type="nucleotide sequence ID" value="NZ_CAUFJU010000039.1"/>
</dbReference>
<evidence type="ECO:0000313" key="6">
    <source>
        <dbReference type="Proteomes" id="UP001254770"/>
    </source>
</evidence>
<feature type="domain" description="Carbohydrate kinase PfkB" evidence="3">
    <location>
        <begin position="2"/>
        <end position="287"/>
    </location>
</feature>
<dbReference type="InterPro" id="IPR011611">
    <property type="entry name" value="PfkB_dom"/>
</dbReference>
<dbReference type="Proteomes" id="UP001249240">
    <property type="component" value="Unassembled WGS sequence"/>
</dbReference>
<dbReference type="PANTHER" id="PTHR10584">
    <property type="entry name" value="SUGAR KINASE"/>
    <property type="match status" value="1"/>
</dbReference>
<dbReference type="InterPro" id="IPR029056">
    <property type="entry name" value="Ribokinase-like"/>
</dbReference>
<dbReference type="EMBL" id="JARPXL010000014">
    <property type="protein sequence ID" value="MDT2545375.1"/>
    <property type="molecule type" value="Genomic_DNA"/>
</dbReference>
<keyword evidence="2 5" id="KW-0418">Kinase</keyword>
<reference evidence="5" key="1">
    <citation type="submission" date="2023-03" db="EMBL/GenBank/DDBJ databases">
        <authorList>
            <person name="Shen W."/>
            <person name="Cai J."/>
        </authorList>
    </citation>
    <scope>NUCLEOTIDE SEQUENCE</scope>
    <source>
        <strain evidence="4">B646-2</strain>
        <strain evidence="5">Y15</strain>
    </source>
</reference>
<dbReference type="Gene3D" id="3.40.1190.20">
    <property type="match status" value="1"/>
</dbReference>
<evidence type="ECO:0000256" key="1">
    <source>
        <dbReference type="ARBA" id="ARBA00022679"/>
    </source>
</evidence>
<dbReference type="GO" id="GO:0016301">
    <property type="term" value="F:kinase activity"/>
    <property type="evidence" value="ECO:0007669"/>
    <property type="project" value="UniProtKB-KW"/>
</dbReference>
<organism evidence="5 6">
    <name type="scientific">Enterococcus raffinosus</name>
    <dbReference type="NCBI Taxonomy" id="71452"/>
    <lineage>
        <taxon>Bacteria</taxon>
        <taxon>Bacillati</taxon>
        <taxon>Bacillota</taxon>
        <taxon>Bacilli</taxon>
        <taxon>Lactobacillales</taxon>
        <taxon>Enterococcaceae</taxon>
        <taxon>Enterococcus</taxon>
    </lineage>
</organism>
<comment type="caution">
    <text evidence="5">The sequence shown here is derived from an EMBL/GenBank/DDBJ whole genome shotgun (WGS) entry which is preliminary data.</text>
</comment>
<evidence type="ECO:0000256" key="2">
    <source>
        <dbReference type="ARBA" id="ARBA00022777"/>
    </source>
</evidence>
<dbReference type="GeneID" id="67041912"/>
<dbReference type="Proteomes" id="UP001254770">
    <property type="component" value="Unassembled WGS sequence"/>
</dbReference>
<evidence type="ECO:0000313" key="4">
    <source>
        <dbReference type="EMBL" id="MDT2536633.1"/>
    </source>
</evidence>
<dbReference type="Pfam" id="PF00294">
    <property type="entry name" value="PfkB"/>
    <property type="match status" value="1"/>
</dbReference>
<sequence>MSILCIGQAVYDLTFPINEPLKENQKYRISDRHECMGAPAANAAYLCGSWGVDTSLIARVGNDLFGQEIVRTLRTGNVDTSLIYFDKNQATSISSIIVNKQNGHRTIINAPMMEHVFPITWPKSSPTTLLIDGHELNASLVAMNKYPTAVSIMDAGTYKPELTTLIHAVDFLVCSEDFAYQATGIKIRLDQNEQLKEVFNQLHVLNSNKIVVTIGDQGCLWQDKEIIRHFPAFNVTPIDTTGAGDIFHGAFVYCINHKYSLEKTIAIASAASALSVTKIGGQTSIPTLEEVNFFLTSEK</sequence>
<name>A0AAP5N5Z3_9ENTE</name>
<accession>A0AAP5N5Z3</accession>